<name>A0A9P0PE15_ACAOB</name>
<gene>
    <name evidence="2" type="ORF">ACAOBT_LOCUS13874</name>
</gene>
<evidence type="ECO:0000313" key="3">
    <source>
        <dbReference type="Proteomes" id="UP001152888"/>
    </source>
</evidence>
<proteinExistence type="predicted"/>
<evidence type="ECO:0000313" key="2">
    <source>
        <dbReference type="EMBL" id="CAH1980258.1"/>
    </source>
</evidence>
<dbReference type="Proteomes" id="UP001152888">
    <property type="component" value="Unassembled WGS sequence"/>
</dbReference>
<keyword evidence="3" id="KW-1185">Reference proteome</keyword>
<organism evidence="2 3">
    <name type="scientific">Acanthoscelides obtectus</name>
    <name type="common">Bean weevil</name>
    <name type="synonym">Bruchus obtectus</name>
    <dbReference type="NCBI Taxonomy" id="200917"/>
    <lineage>
        <taxon>Eukaryota</taxon>
        <taxon>Metazoa</taxon>
        <taxon>Ecdysozoa</taxon>
        <taxon>Arthropoda</taxon>
        <taxon>Hexapoda</taxon>
        <taxon>Insecta</taxon>
        <taxon>Pterygota</taxon>
        <taxon>Neoptera</taxon>
        <taxon>Endopterygota</taxon>
        <taxon>Coleoptera</taxon>
        <taxon>Polyphaga</taxon>
        <taxon>Cucujiformia</taxon>
        <taxon>Chrysomeloidea</taxon>
        <taxon>Chrysomelidae</taxon>
        <taxon>Bruchinae</taxon>
        <taxon>Bruchini</taxon>
        <taxon>Acanthoscelides</taxon>
    </lineage>
</organism>
<protein>
    <submittedName>
        <fullName evidence="2">Uncharacterized protein</fullName>
    </submittedName>
</protein>
<dbReference type="OrthoDB" id="6159213at2759"/>
<accession>A0A9P0PE15</accession>
<reference evidence="2" key="1">
    <citation type="submission" date="2022-03" db="EMBL/GenBank/DDBJ databases">
        <authorList>
            <person name="Sayadi A."/>
        </authorList>
    </citation>
    <scope>NUCLEOTIDE SEQUENCE</scope>
</reference>
<dbReference type="AlphaFoldDB" id="A0A9P0PE15"/>
<sequence length="68" mass="7711">MYGYSTAPRSSFEIRRQEYDFGHRSGLEPIPNRPQATVHSVNAESTSANSQATNEEEFDFSSAFQEHI</sequence>
<comment type="caution">
    <text evidence="2">The sequence shown here is derived from an EMBL/GenBank/DDBJ whole genome shotgun (WGS) entry which is preliminary data.</text>
</comment>
<feature type="compositionally biased region" description="Polar residues" evidence="1">
    <location>
        <begin position="40"/>
        <end position="53"/>
    </location>
</feature>
<dbReference type="EMBL" id="CAKOFQ010006892">
    <property type="protein sequence ID" value="CAH1980258.1"/>
    <property type="molecule type" value="Genomic_DNA"/>
</dbReference>
<feature type="region of interest" description="Disordered" evidence="1">
    <location>
        <begin position="40"/>
        <end position="68"/>
    </location>
</feature>
<evidence type="ECO:0000256" key="1">
    <source>
        <dbReference type="SAM" id="MobiDB-lite"/>
    </source>
</evidence>